<evidence type="ECO:0000313" key="1">
    <source>
        <dbReference type="EMBL" id="CAF0793805.1"/>
    </source>
</evidence>
<dbReference type="Proteomes" id="UP000663879">
    <property type="component" value="Unassembled WGS sequence"/>
</dbReference>
<accession>A0A813SB67</accession>
<evidence type="ECO:0000313" key="2">
    <source>
        <dbReference type="Proteomes" id="UP000663879"/>
    </source>
</evidence>
<comment type="caution">
    <text evidence="1">The sequence shown here is derived from an EMBL/GenBank/DDBJ whole genome shotgun (WGS) entry which is preliminary data.</text>
</comment>
<dbReference type="AlphaFoldDB" id="A0A813SB67"/>
<sequence>MNESDNDSRRHIFLSLPRTSSSKSLYSNIERSKLLLLPISHQKSMTNLNQSQIGSELEWDKELDFVRKAESDTLSFCDINERIQELLKQKILEFEVMSLSDSTKNLSRYQNSAFEDEFDPIIRIKRDSFLNNNGLEISPIELSSTNASNLATPADCLTIDDLFKMKFLISDNYGPITFDIESSISNIKCEKIENYVNKIKNFNSIPDLRHHISHEIQMYSKHLSLIDLKNFNFIYLEKSNIKRVENEPNVEKPGPKLNFNFSRMSRLDMLKLYMTRLGEKVKQVLKETFTNKSKISSNNSTLSNNLYSINEESYESYDIIESDTSILKQH</sequence>
<gene>
    <name evidence="1" type="ORF">OXX778_LOCUS6106</name>
</gene>
<dbReference type="EMBL" id="CAJNOC010000704">
    <property type="protein sequence ID" value="CAF0793805.1"/>
    <property type="molecule type" value="Genomic_DNA"/>
</dbReference>
<organism evidence="1 2">
    <name type="scientific">Brachionus calyciflorus</name>
    <dbReference type="NCBI Taxonomy" id="104777"/>
    <lineage>
        <taxon>Eukaryota</taxon>
        <taxon>Metazoa</taxon>
        <taxon>Spiralia</taxon>
        <taxon>Gnathifera</taxon>
        <taxon>Rotifera</taxon>
        <taxon>Eurotatoria</taxon>
        <taxon>Monogononta</taxon>
        <taxon>Pseudotrocha</taxon>
        <taxon>Ploima</taxon>
        <taxon>Brachionidae</taxon>
        <taxon>Brachionus</taxon>
    </lineage>
</organism>
<reference evidence="1" key="1">
    <citation type="submission" date="2021-02" db="EMBL/GenBank/DDBJ databases">
        <authorList>
            <person name="Nowell W R."/>
        </authorList>
    </citation>
    <scope>NUCLEOTIDE SEQUENCE</scope>
    <source>
        <strain evidence="1">Ploen Becks lab</strain>
    </source>
</reference>
<proteinExistence type="predicted"/>
<name>A0A813SB67_9BILA</name>
<dbReference type="OrthoDB" id="10002917at2759"/>
<keyword evidence="2" id="KW-1185">Reference proteome</keyword>
<protein>
    <submittedName>
        <fullName evidence="1">Uncharacterized protein</fullName>
    </submittedName>
</protein>